<sequence length="191" mass="20580">MPFPDEVAPVRVVPARAGWAAEGSELVASLDRALGPLAVAVDHIGSTSVPGLPAKDCLDAMVRASDLDGVADRLVALGYRLRPEPWNAEDVTWGEAWPKRVLAPAVGARRCNVHVRLPGSGSARYALLFRDYLRADAEARDAWGRFKLRLAASVPDIAGYGQIKQPATEVLMRGAEGWATRVGWTENRSEG</sequence>
<reference evidence="1 2" key="1">
    <citation type="journal article" date="2009" name="Stand. Genomic Sci.">
        <title>Complete genome sequence of Beutenbergia cavernae type strain (HKI 0122).</title>
        <authorList>
            <person name="Land M."/>
            <person name="Pukall R."/>
            <person name="Abt B."/>
            <person name="Goker M."/>
            <person name="Rohde M."/>
            <person name="Glavina Del Rio T."/>
            <person name="Tice H."/>
            <person name="Copeland A."/>
            <person name="Cheng J.F."/>
            <person name="Lucas S."/>
            <person name="Chen F."/>
            <person name="Nolan M."/>
            <person name="Bruce D."/>
            <person name="Goodwin L."/>
            <person name="Pitluck S."/>
            <person name="Ivanova N."/>
            <person name="Mavromatis K."/>
            <person name="Ovchinnikova G."/>
            <person name="Pati A."/>
            <person name="Chen A."/>
            <person name="Palaniappan K."/>
            <person name="Hauser L."/>
            <person name="Chang Y.J."/>
            <person name="Jefferies C.C."/>
            <person name="Saunders E."/>
            <person name="Brettin T."/>
            <person name="Detter J.C."/>
            <person name="Han C."/>
            <person name="Chain P."/>
            <person name="Bristow J."/>
            <person name="Eisen J.A."/>
            <person name="Markowitz V."/>
            <person name="Hugenholtz P."/>
            <person name="Kyrpides N.C."/>
            <person name="Klenk H.P."/>
            <person name="Lapidus A."/>
        </authorList>
    </citation>
    <scope>NUCLEOTIDE SEQUENCE [LARGE SCALE GENOMIC DNA]</scope>
    <source>
        <strain evidence="2">ATCC BAA-8 / DSM 12333 / NBRC 16432</strain>
    </source>
</reference>
<dbReference type="eggNOG" id="COG2320">
    <property type="taxonomic scope" value="Bacteria"/>
</dbReference>
<dbReference type="STRING" id="471853.Bcav_4039"/>
<accession>C5C5E0</accession>
<name>C5C5E0_BEUC1</name>
<evidence type="ECO:0000313" key="2">
    <source>
        <dbReference type="Proteomes" id="UP000007962"/>
    </source>
</evidence>
<organism evidence="1 2">
    <name type="scientific">Beutenbergia cavernae (strain ATCC BAA-8 / DSM 12333 / CCUG 43141 / JCM 11478 / NBRC 16432 / NCIMB 13614 / HKI 0122)</name>
    <dbReference type="NCBI Taxonomy" id="471853"/>
    <lineage>
        <taxon>Bacteria</taxon>
        <taxon>Bacillati</taxon>
        <taxon>Actinomycetota</taxon>
        <taxon>Actinomycetes</taxon>
        <taxon>Micrococcales</taxon>
        <taxon>Beutenbergiaceae</taxon>
        <taxon>Beutenbergia</taxon>
    </lineage>
</organism>
<keyword evidence="2" id="KW-1185">Reference proteome</keyword>
<dbReference type="EMBL" id="CP001618">
    <property type="protein sequence ID" value="ACQ82280.1"/>
    <property type="molecule type" value="Genomic_DNA"/>
</dbReference>
<dbReference type="SUPFAM" id="SSF81301">
    <property type="entry name" value="Nucleotidyltransferase"/>
    <property type="match status" value="1"/>
</dbReference>
<evidence type="ECO:0008006" key="3">
    <source>
        <dbReference type="Google" id="ProtNLM"/>
    </source>
</evidence>
<dbReference type="InterPro" id="IPR043519">
    <property type="entry name" value="NT_sf"/>
</dbReference>
<protein>
    <recommendedName>
        <fullName evidence="3">GrpB family protein</fullName>
    </recommendedName>
</protein>
<evidence type="ECO:0000313" key="1">
    <source>
        <dbReference type="EMBL" id="ACQ82280.1"/>
    </source>
</evidence>
<dbReference type="OrthoDB" id="9799092at2"/>
<dbReference type="InterPro" id="IPR007344">
    <property type="entry name" value="GrpB/CoaE"/>
</dbReference>
<dbReference type="Gene3D" id="3.30.460.10">
    <property type="entry name" value="Beta Polymerase, domain 2"/>
    <property type="match status" value="1"/>
</dbReference>
<dbReference type="Proteomes" id="UP000007962">
    <property type="component" value="Chromosome"/>
</dbReference>
<dbReference type="Pfam" id="PF04229">
    <property type="entry name" value="GrpB"/>
    <property type="match status" value="1"/>
</dbReference>
<proteinExistence type="predicted"/>
<dbReference type="PANTHER" id="PTHR34822:SF1">
    <property type="entry name" value="GRPB FAMILY PROTEIN"/>
    <property type="match status" value="1"/>
</dbReference>
<gene>
    <name evidence="1" type="ordered locus">Bcav_4039</name>
</gene>
<dbReference type="KEGG" id="bcv:Bcav_4039"/>
<dbReference type="HOGENOM" id="CLU_086407_4_0_11"/>
<dbReference type="PANTHER" id="PTHR34822">
    <property type="entry name" value="GRPB DOMAIN PROTEIN (AFU_ORTHOLOGUE AFUA_1G01530)"/>
    <property type="match status" value="1"/>
</dbReference>
<dbReference type="RefSeq" id="WP_015884517.1">
    <property type="nucleotide sequence ID" value="NC_012669.1"/>
</dbReference>
<dbReference type="AlphaFoldDB" id="C5C5E0"/>